<dbReference type="InterPro" id="IPR046342">
    <property type="entry name" value="CBS_dom_sf"/>
</dbReference>
<evidence type="ECO:0000313" key="15">
    <source>
        <dbReference type="Proteomes" id="UP000001026"/>
    </source>
</evidence>
<evidence type="ECO:0000256" key="11">
    <source>
        <dbReference type="ARBA" id="ARBA00023136"/>
    </source>
</evidence>
<feature type="transmembrane region" description="Helical" evidence="12">
    <location>
        <begin position="147"/>
        <end position="168"/>
    </location>
</feature>
<keyword evidence="10" id="KW-0482">Metalloprotease</keyword>
<evidence type="ECO:0000256" key="5">
    <source>
        <dbReference type="ARBA" id="ARBA00022692"/>
    </source>
</evidence>
<keyword evidence="8" id="KW-0862">Zinc</keyword>
<dbReference type="eggNOG" id="COG1994">
    <property type="taxonomic scope" value="Bacteria"/>
</dbReference>
<evidence type="ECO:0000256" key="7">
    <source>
        <dbReference type="ARBA" id="ARBA00022801"/>
    </source>
</evidence>
<comment type="similarity">
    <text evidence="3">Belongs to the peptidase M50B family.</text>
</comment>
<comment type="subcellular location">
    <subcellularLocation>
        <location evidence="2">Membrane</location>
        <topology evidence="2">Multi-pass membrane protein</topology>
    </subcellularLocation>
</comment>
<dbReference type="InterPro" id="IPR008915">
    <property type="entry name" value="Peptidase_M50"/>
</dbReference>
<organism evidence="14 15">
    <name type="scientific">Prochlorococcus marinus subsp. pastoris (strain CCMP1986 / NIES-2087 / MED4)</name>
    <dbReference type="NCBI Taxonomy" id="59919"/>
    <lineage>
        <taxon>Bacteria</taxon>
        <taxon>Bacillati</taxon>
        <taxon>Cyanobacteriota</taxon>
        <taxon>Cyanophyceae</taxon>
        <taxon>Synechococcales</taxon>
        <taxon>Prochlorococcaceae</taxon>
        <taxon>Prochlorococcus</taxon>
    </lineage>
</organism>
<evidence type="ECO:0000256" key="12">
    <source>
        <dbReference type="SAM" id="Phobius"/>
    </source>
</evidence>
<dbReference type="GO" id="GO:0006508">
    <property type="term" value="P:proteolysis"/>
    <property type="evidence" value="ECO:0007669"/>
    <property type="project" value="UniProtKB-KW"/>
</dbReference>
<evidence type="ECO:0000256" key="4">
    <source>
        <dbReference type="ARBA" id="ARBA00022670"/>
    </source>
</evidence>
<feature type="transmembrane region" description="Helical" evidence="12">
    <location>
        <begin position="189"/>
        <end position="222"/>
    </location>
</feature>
<accession>Q7V2E2</accession>
<keyword evidence="11 12" id="KW-0472">Membrane</keyword>
<dbReference type="SUPFAM" id="SSF54631">
    <property type="entry name" value="CBS-domain pair"/>
    <property type="match status" value="1"/>
</dbReference>
<feature type="domain" description="Peptidase M50" evidence="13">
    <location>
        <begin position="131"/>
        <end position="195"/>
    </location>
</feature>
<feature type="transmembrane region" description="Helical" evidence="12">
    <location>
        <begin position="12"/>
        <end position="31"/>
    </location>
</feature>
<dbReference type="GO" id="GO:0008237">
    <property type="term" value="F:metallopeptidase activity"/>
    <property type="evidence" value="ECO:0007669"/>
    <property type="project" value="UniProtKB-KW"/>
</dbReference>
<sequence length="408" mass="46874">MRSLQIFKVKGIPFKLHPYWFAILFLFSWSISNQVNLTSGEIYNIKEAWLIGFLTSFFLLSTIIFHEVIHTFVSLNQGVKIKNITFYFLGAVLQIEKDCQTALGNIKISIVRPLLCFSTALILFLIINPTESNEQIFTNILSRLAILNLFLGFLNLIPIGFLDGGNLLKSTIWYFSGSKNKGRNFLNKLTLTLSILVFLLGIICLFSFNFYYGLLLTFLGLFGINSSKSENQFFKIENILKLSKVSELKFKPLRKIESNSNFVQLNNVVKSKKDKQDKYLFLTNSGRWDGFIEEKILKSVSVKKWERTFVGDFKKSIKKFESVNFSTELWRAIEKIEKSNEGIVLVLNSADIPLGIIDRNKIGYFVFNKLGLNLPSNLISKFNNKDQYPLGIQLPKIIKLMRKKGEIE</sequence>
<evidence type="ECO:0000313" key="14">
    <source>
        <dbReference type="EMBL" id="CAE18997.1"/>
    </source>
</evidence>
<keyword evidence="7" id="KW-0378">Hydrolase</keyword>
<keyword evidence="9 12" id="KW-1133">Transmembrane helix</keyword>
<proteinExistence type="inferred from homology"/>
<dbReference type="Proteomes" id="UP000001026">
    <property type="component" value="Chromosome"/>
</dbReference>
<dbReference type="PANTHER" id="PTHR39188:SF3">
    <property type="entry name" value="STAGE IV SPORULATION PROTEIN FB"/>
    <property type="match status" value="1"/>
</dbReference>
<feature type="transmembrane region" description="Helical" evidence="12">
    <location>
        <begin position="110"/>
        <end position="127"/>
    </location>
</feature>
<evidence type="ECO:0000256" key="6">
    <source>
        <dbReference type="ARBA" id="ARBA00022723"/>
    </source>
</evidence>
<evidence type="ECO:0000256" key="2">
    <source>
        <dbReference type="ARBA" id="ARBA00004141"/>
    </source>
</evidence>
<evidence type="ECO:0000256" key="8">
    <source>
        <dbReference type="ARBA" id="ARBA00022833"/>
    </source>
</evidence>
<dbReference type="GO" id="GO:0046872">
    <property type="term" value="F:metal ion binding"/>
    <property type="evidence" value="ECO:0007669"/>
    <property type="project" value="UniProtKB-KW"/>
</dbReference>
<evidence type="ECO:0000259" key="13">
    <source>
        <dbReference type="Pfam" id="PF02163"/>
    </source>
</evidence>
<reference evidence="14 15" key="1">
    <citation type="journal article" date="2003" name="Nature">
        <title>Genome divergence in two Prochlorococcus ecotypes reflects oceanic niche differentiation.</title>
        <authorList>
            <person name="Rocap G."/>
            <person name="Larimer F.W."/>
            <person name="Lamerdin J.E."/>
            <person name="Malfatti S."/>
            <person name="Chain P."/>
            <person name="Ahlgren N.A."/>
            <person name="Arellano A."/>
            <person name="Coleman M."/>
            <person name="Hauser L."/>
            <person name="Hess W.R."/>
            <person name="Johnson Z.I."/>
            <person name="Land M.L."/>
            <person name="Lindell D."/>
            <person name="Post A.F."/>
            <person name="Regala W."/>
            <person name="Shah M."/>
            <person name="Shaw S.L."/>
            <person name="Steglich C."/>
            <person name="Sullivan M.B."/>
            <person name="Ting C.S."/>
            <person name="Tolonen A."/>
            <person name="Webb E.A."/>
            <person name="Zinser E.R."/>
            <person name="Chisholm S.W."/>
        </authorList>
    </citation>
    <scope>NUCLEOTIDE SEQUENCE [LARGE SCALE GENOMIC DNA]</scope>
    <source>
        <strain evidence="15">CCMP1986 / NIES-2087 / MED4</strain>
    </source>
</reference>
<protein>
    <recommendedName>
        <fullName evidence="13">Peptidase M50 domain-containing protein</fullName>
    </recommendedName>
</protein>
<keyword evidence="5 12" id="KW-0812">Transmembrane</keyword>
<dbReference type="PANTHER" id="PTHR39188">
    <property type="entry name" value="MEMBRANE-ASSOCIATED ZINC METALLOPROTEASE M50B"/>
    <property type="match status" value="1"/>
</dbReference>
<keyword evidence="4" id="KW-0645">Protease</keyword>
<evidence type="ECO:0000256" key="1">
    <source>
        <dbReference type="ARBA" id="ARBA00001947"/>
    </source>
</evidence>
<dbReference type="AlphaFoldDB" id="Q7V2E2"/>
<comment type="cofactor">
    <cofactor evidence="1">
        <name>Zn(2+)</name>
        <dbReference type="ChEBI" id="CHEBI:29105"/>
    </cofactor>
</comment>
<dbReference type="Pfam" id="PF02163">
    <property type="entry name" value="Peptidase_M50"/>
    <property type="match status" value="1"/>
</dbReference>
<evidence type="ECO:0000256" key="3">
    <source>
        <dbReference type="ARBA" id="ARBA00007931"/>
    </source>
</evidence>
<dbReference type="STRING" id="59919.PMM0538"/>
<feature type="transmembrane region" description="Helical" evidence="12">
    <location>
        <begin position="51"/>
        <end position="73"/>
    </location>
</feature>
<dbReference type="OrthoDB" id="166377at2"/>
<dbReference type="GO" id="GO:0016020">
    <property type="term" value="C:membrane"/>
    <property type="evidence" value="ECO:0007669"/>
    <property type="project" value="UniProtKB-SubCell"/>
</dbReference>
<dbReference type="KEGG" id="pmm:PMM0538"/>
<name>Q7V2E2_PROMP</name>
<gene>
    <name evidence="14" type="ordered locus">PMM0538</name>
</gene>
<evidence type="ECO:0000256" key="10">
    <source>
        <dbReference type="ARBA" id="ARBA00023049"/>
    </source>
</evidence>
<dbReference type="EMBL" id="BX548174">
    <property type="protein sequence ID" value="CAE18997.1"/>
    <property type="molecule type" value="Genomic_DNA"/>
</dbReference>
<evidence type="ECO:0000256" key="9">
    <source>
        <dbReference type="ARBA" id="ARBA00022989"/>
    </source>
</evidence>
<dbReference type="HOGENOM" id="CLU_037123_1_2_3"/>
<keyword evidence="6" id="KW-0479">Metal-binding</keyword>